<evidence type="ECO:0000313" key="2">
    <source>
        <dbReference type="Ensembl" id="ENSACUP00000015869.1"/>
    </source>
</evidence>
<keyword evidence="3" id="KW-1185">Reference proteome</keyword>
<dbReference type="GO" id="GO:0098609">
    <property type="term" value="P:cell-cell adhesion"/>
    <property type="evidence" value="ECO:0007669"/>
    <property type="project" value="TreeGrafter"/>
</dbReference>
<evidence type="ECO:0000313" key="3">
    <source>
        <dbReference type="Proteomes" id="UP000472269"/>
    </source>
</evidence>
<dbReference type="GO" id="GO:0007160">
    <property type="term" value="P:cell-matrix adhesion"/>
    <property type="evidence" value="ECO:0007669"/>
    <property type="project" value="TreeGrafter"/>
</dbReference>
<reference evidence="2" key="2">
    <citation type="submission" date="2025-09" db="UniProtKB">
        <authorList>
            <consortium name="Ensembl"/>
        </authorList>
    </citation>
    <scope>IDENTIFICATION</scope>
</reference>
<dbReference type="PANTHER" id="PTHR23220">
    <property type="entry name" value="INTEGRIN ALPHA"/>
    <property type="match status" value="1"/>
</dbReference>
<evidence type="ECO:0000256" key="1">
    <source>
        <dbReference type="SAM" id="MobiDB-lite"/>
    </source>
</evidence>
<dbReference type="SUPFAM" id="SSF69318">
    <property type="entry name" value="Integrin alpha N-terminal domain"/>
    <property type="match status" value="1"/>
</dbReference>
<dbReference type="GO" id="GO:0009897">
    <property type="term" value="C:external side of plasma membrane"/>
    <property type="evidence" value="ECO:0007669"/>
    <property type="project" value="TreeGrafter"/>
</dbReference>
<dbReference type="GO" id="GO:0033627">
    <property type="term" value="P:cell adhesion mediated by integrin"/>
    <property type="evidence" value="ECO:0007669"/>
    <property type="project" value="TreeGrafter"/>
</dbReference>
<protein>
    <submittedName>
        <fullName evidence="2">Uncharacterized protein</fullName>
    </submittedName>
</protein>
<organism evidence="2 3">
    <name type="scientific">Athene cunicularia</name>
    <name type="common">Burrowing owl</name>
    <name type="synonym">Speotyto cunicularia</name>
    <dbReference type="NCBI Taxonomy" id="194338"/>
    <lineage>
        <taxon>Eukaryota</taxon>
        <taxon>Metazoa</taxon>
        <taxon>Chordata</taxon>
        <taxon>Craniata</taxon>
        <taxon>Vertebrata</taxon>
        <taxon>Euteleostomi</taxon>
        <taxon>Archelosauria</taxon>
        <taxon>Archosauria</taxon>
        <taxon>Dinosauria</taxon>
        <taxon>Saurischia</taxon>
        <taxon>Theropoda</taxon>
        <taxon>Coelurosauria</taxon>
        <taxon>Aves</taxon>
        <taxon>Neognathae</taxon>
        <taxon>Neoaves</taxon>
        <taxon>Telluraves</taxon>
        <taxon>Strigiformes</taxon>
        <taxon>Strigidae</taxon>
        <taxon>Athene</taxon>
    </lineage>
</organism>
<dbReference type="AlphaFoldDB" id="A0A663MVF4"/>
<reference evidence="2" key="1">
    <citation type="submission" date="2025-08" db="UniProtKB">
        <authorList>
            <consortium name="Ensembl"/>
        </authorList>
    </citation>
    <scope>IDENTIFICATION</scope>
</reference>
<dbReference type="Gene3D" id="2.130.10.130">
    <property type="entry name" value="Integrin alpha, N-terminal"/>
    <property type="match status" value="1"/>
</dbReference>
<dbReference type="Proteomes" id="UP000472269">
    <property type="component" value="Unplaced"/>
</dbReference>
<dbReference type="InterPro" id="IPR028994">
    <property type="entry name" value="Integrin_alpha_N"/>
</dbReference>
<dbReference type="GO" id="GO:0007229">
    <property type="term" value="P:integrin-mediated signaling pathway"/>
    <property type="evidence" value="ECO:0007669"/>
    <property type="project" value="TreeGrafter"/>
</dbReference>
<proteinExistence type="predicted"/>
<name>A0A663MVF4_ATHCN</name>
<accession>A0A663MVF4</accession>
<dbReference type="GO" id="GO:0008305">
    <property type="term" value="C:integrin complex"/>
    <property type="evidence" value="ECO:0007669"/>
    <property type="project" value="TreeGrafter"/>
</dbReference>
<dbReference type="GO" id="GO:0001525">
    <property type="term" value="P:angiogenesis"/>
    <property type="evidence" value="ECO:0007669"/>
    <property type="project" value="TreeGrafter"/>
</dbReference>
<dbReference type="Ensembl" id="ENSACUT00000016928.1">
    <property type="protein sequence ID" value="ENSACUP00000015869.1"/>
    <property type="gene ID" value="ENSACUG00000010647.1"/>
</dbReference>
<dbReference type="PANTHER" id="PTHR23220:SF73">
    <property type="entry name" value="INTEGRIN ALPHA-IIB"/>
    <property type="match status" value="1"/>
</dbReference>
<sequence length="192" mass="21137">MAPVPPPWHLCPRRSRFPAKRWRPVAGLPWPCTRTPRQLFWLLPGFPHDGGQVGRRWSPGAGHGTHFPATDTRSAHPRPSVVVGAPHANTSQPGVDQPGAVFLCPWHPSEPSCHPLLIDTTGATLNLHTYKSNQWLGASVTSWDGKLACAPLQHWNVMDGQQEAFRTPTGACFVGAPGLRRIAWYSPCRDQL</sequence>
<dbReference type="GO" id="GO:0005178">
    <property type="term" value="F:integrin binding"/>
    <property type="evidence" value="ECO:0007669"/>
    <property type="project" value="TreeGrafter"/>
</dbReference>
<feature type="region of interest" description="Disordered" evidence="1">
    <location>
        <begin position="60"/>
        <end position="94"/>
    </location>
</feature>